<keyword evidence="1" id="KW-0472">Membrane</keyword>
<evidence type="ECO:0000313" key="2">
    <source>
        <dbReference type="EMBL" id="KAL0002440.1"/>
    </source>
</evidence>
<name>A0AAW2D033_9ROSI</name>
<feature type="transmembrane region" description="Helical" evidence="1">
    <location>
        <begin position="153"/>
        <end position="174"/>
    </location>
</feature>
<reference evidence="2 3" key="1">
    <citation type="submission" date="2024-01" db="EMBL/GenBank/DDBJ databases">
        <title>A telomere-to-telomere, gap-free genome of sweet tea (Lithocarpus litseifolius).</title>
        <authorList>
            <person name="Zhou J."/>
        </authorList>
    </citation>
    <scope>NUCLEOTIDE SEQUENCE [LARGE SCALE GENOMIC DNA]</scope>
    <source>
        <strain evidence="2">Zhou-2022a</strain>
        <tissue evidence="2">Leaf</tissue>
    </source>
</reference>
<keyword evidence="1" id="KW-0812">Transmembrane</keyword>
<keyword evidence="3" id="KW-1185">Reference proteome</keyword>
<proteinExistence type="predicted"/>
<feature type="transmembrane region" description="Helical" evidence="1">
    <location>
        <begin position="309"/>
        <end position="331"/>
    </location>
</feature>
<feature type="transmembrane region" description="Helical" evidence="1">
    <location>
        <begin position="93"/>
        <end position="116"/>
    </location>
</feature>
<protein>
    <submittedName>
        <fullName evidence="2">Uncharacterized protein</fullName>
    </submittedName>
</protein>
<comment type="caution">
    <text evidence="2">The sequence shown here is derived from an EMBL/GenBank/DDBJ whole genome shotgun (WGS) entry which is preliminary data.</text>
</comment>
<dbReference type="EMBL" id="JAZDWU010000005">
    <property type="protein sequence ID" value="KAL0002440.1"/>
    <property type="molecule type" value="Genomic_DNA"/>
</dbReference>
<dbReference type="PANTHER" id="PTHR37726:SF1">
    <property type="entry name" value="TRANSMEMBRANE PROTEIN"/>
    <property type="match status" value="1"/>
</dbReference>
<gene>
    <name evidence="2" type="ORF">SO802_016221</name>
</gene>
<evidence type="ECO:0000256" key="1">
    <source>
        <dbReference type="SAM" id="Phobius"/>
    </source>
</evidence>
<feature type="transmembrane region" description="Helical" evidence="1">
    <location>
        <begin position="186"/>
        <end position="210"/>
    </location>
</feature>
<dbReference type="AlphaFoldDB" id="A0AAW2D033"/>
<organism evidence="2 3">
    <name type="scientific">Lithocarpus litseifolius</name>
    <dbReference type="NCBI Taxonomy" id="425828"/>
    <lineage>
        <taxon>Eukaryota</taxon>
        <taxon>Viridiplantae</taxon>
        <taxon>Streptophyta</taxon>
        <taxon>Embryophyta</taxon>
        <taxon>Tracheophyta</taxon>
        <taxon>Spermatophyta</taxon>
        <taxon>Magnoliopsida</taxon>
        <taxon>eudicotyledons</taxon>
        <taxon>Gunneridae</taxon>
        <taxon>Pentapetalae</taxon>
        <taxon>rosids</taxon>
        <taxon>fabids</taxon>
        <taxon>Fagales</taxon>
        <taxon>Fagaceae</taxon>
        <taxon>Lithocarpus</taxon>
    </lineage>
</organism>
<feature type="transmembrane region" description="Helical" evidence="1">
    <location>
        <begin position="128"/>
        <end position="147"/>
    </location>
</feature>
<dbReference type="Proteomes" id="UP001459277">
    <property type="component" value="Unassembled WGS sequence"/>
</dbReference>
<evidence type="ECO:0000313" key="3">
    <source>
        <dbReference type="Proteomes" id="UP001459277"/>
    </source>
</evidence>
<sequence length="343" mass="38325">MLDQIPNTIIDSLKTYQRKVQKEEIISQHKMNSQFLHPEYSAFQLERATEDVRVTFFKCVRWQLEETLDAIDCPYHYFCDSTYPGNYPPAVDILVFLFTAASYLTTLIFMVTDISRRGQTCLSRSKRYLLPSGPISLPVILLTLAKGHRINTIFPLSSIGPAILLLVHVSALTFDHEANRDIKYAFFEASTISGLLHASLYLDAIILPYYTGFDALVLSNFSGECASCVCRKEVLIVGGILVSYKGWSITTFSVVGALCLRIISRLSGEKTGATALIRPWLECVAWILISMDCVYLATNSPPGRTMLRVAAFGGVFVLICLHVLKSACTLITKWHCAEKISQI</sequence>
<dbReference type="PANTHER" id="PTHR37726">
    <property type="entry name" value="TRANSMEMBRANE PROTEIN"/>
    <property type="match status" value="1"/>
</dbReference>
<keyword evidence="1" id="KW-1133">Transmembrane helix</keyword>
<accession>A0AAW2D033</accession>